<name>A0ABT3I3M8_9FLAO</name>
<evidence type="ECO:0000313" key="1">
    <source>
        <dbReference type="EMBL" id="MCW3170674.1"/>
    </source>
</evidence>
<proteinExistence type="predicted"/>
<dbReference type="EMBL" id="JAPDHW010000024">
    <property type="protein sequence ID" value="MCW3170674.1"/>
    <property type="molecule type" value="Genomic_DNA"/>
</dbReference>
<accession>A0ABT3I3M8</accession>
<gene>
    <name evidence="1" type="ORF">OMO38_19260</name>
</gene>
<sequence length="111" mass="11497">MILLGTNNVQAQNTTATTTVNIILNNVISIDGGSIAVAYSYATAADYNSEKIVAQANTLKVTSTKNFNVKVKAGSANFMNGTNMIPVDLLTIKVAAASGTIGGLKVLLSYV</sequence>
<evidence type="ECO:0000313" key="2">
    <source>
        <dbReference type="Proteomes" id="UP001163731"/>
    </source>
</evidence>
<dbReference type="RefSeq" id="WP_264751808.1">
    <property type="nucleotide sequence ID" value="NZ_JAPDHW010000024.1"/>
</dbReference>
<protein>
    <submittedName>
        <fullName evidence="1">Uncharacterized protein</fullName>
    </submittedName>
</protein>
<dbReference type="Proteomes" id="UP001163731">
    <property type="component" value="Unassembled WGS sequence"/>
</dbReference>
<organism evidence="1 2">
    <name type="scientific">Chryseobacterium kimseyorum</name>
    <dbReference type="NCBI Taxonomy" id="2984028"/>
    <lineage>
        <taxon>Bacteria</taxon>
        <taxon>Pseudomonadati</taxon>
        <taxon>Bacteroidota</taxon>
        <taxon>Flavobacteriia</taxon>
        <taxon>Flavobacteriales</taxon>
        <taxon>Weeksellaceae</taxon>
        <taxon>Chryseobacterium group</taxon>
        <taxon>Chryseobacterium</taxon>
    </lineage>
</organism>
<keyword evidence="2" id="KW-1185">Reference proteome</keyword>
<reference evidence="1" key="1">
    <citation type="submission" date="2022-10" db="EMBL/GenBank/DDBJ databases">
        <title>Chryseobacterium babae sp. nov. isolated from the gut of the beetle Oryctes rhinoceros, and Chryseobacterium kimseyorum sp. nov., isolated from a stick insect rearing cage.</title>
        <authorList>
            <person name="Shelomi M."/>
            <person name="Han C.-J."/>
            <person name="Chen W.-M."/>
            <person name="Chen H.-K."/>
            <person name="Liaw S.-J."/>
            <person name="Muhle E."/>
            <person name="Clermont D."/>
        </authorList>
    </citation>
    <scope>NUCLEOTIDE SEQUENCE</scope>
    <source>
        <strain evidence="1">09-1422</strain>
    </source>
</reference>
<comment type="caution">
    <text evidence="1">The sequence shown here is derived from an EMBL/GenBank/DDBJ whole genome shotgun (WGS) entry which is preliminary data.</text>
</comment>